<dbReference type="GO" id="GO:0016020">
    <property type="term" value="C:membrane"/>
    <property type="evidence" value="ECO:0007669"/>
    <property type="project" value="UniProtKB-SubCell"/>
</dbReference>
<dbReference type="EMBL" id="AP022560">
    <property type="protein sequence ID" value="BBX04945.1"/>
    <property type="molecule type" value="Genomic_DNA"/>
</dbReference>
<accession>A0AAD1HGC4</accession>
<evidence type="ECO:0000256" key="3">
    <source>
        <dbReference type="SAM" id="Phobius"/>
    </source>
</evidence>
<dbReference type="Proteomes" id="UP000466681">
    <property type="component" value="Chromosome"/>
</dbReference>
<evidence type="ECO:0000313" key="4">
    <source>
        <dbReference type="EMBL" id="BBX04945.1"/>
    </source>
</evidence>
<dbReference type="PANTHER" id="PTHR37042">
    <property type="entry name" value="OUTER MEMBRANE PROTEIN RV1973"/>
    <property type="match status" value="1"/>
</dbReference>
<sequence>MTTDTKGAAPTPAELEVDFDDSQADCSLPATTAYVDETVPAGKWIGRRGWQRLVGFGLLPVMALGMTLGVGYLKWQEGSEREAREAALSSVQAATDGSIAMLSYSADTVDTDLAAARPLLTGGFREEYTKLINDIVIPGARQRRISATAKVPGAVSLSATADHAVVLVFINQTTTVAEDAPTDTASTVRVTLDKDRGKWLISQFEPV</sequence>
<proteinExistence type="predicted"/>
<keyword evidence="5" id="KW-1185">Reference proteome</keyword>
<reference evidence="4 5" key="1">
    <citation type="journal article" date="2019" name="Emerg. Microbes Infect.">
        <title>Comprehensive subspecies identification of 175 nontuberculous mycobacteria species based on 7547 genomic profiles.</title>
        <authorList>
            <person name="Matsumoto Y."/>
            <person name="Kinjo T."/>
            <person name="Motooka D."/>
            <person name="Nabeya D."/>
            <person name="Jung N."/>
            <person name="Uechi K."/>
            <person name="Horii T."/>
            <person name="Iida T."/>
            <person name="Fujita J."/>
            <person name="Nakamura S."/>
        </authorList>
    </citation>
    <scope>NUCLEOTIDE SEQUENCE [LARGE SCALE GENOMIC DNA]</scope>
    <source>
        <strain evidence="4 5">JCM 6375</strain>
    </source>
</reference>
<keyword evidence="3" id="KW-0812">Transmembrane</keyword>
<feature type="transmembrane region" description="Helical" evidence="3">
    <location>
        <begin position="53"/>
        <end position="75"/>
    </location>
</feature>
<evidence type="ECO:0000256" key="1">
    <source>
        <dbReference type="ARBA" id="ARBA00004370"/>
    </source>
</evidence>
<evidence type="ECO:0000256" key="2">
    <source>
        <dbReference type="ARBA" id="ARBA00023136"/>
    </source>
</evidence>
<protein>
    <submittedName>
        <fullName evidence="4">Outer membrane protein</fullName>
    </submittedName>
</protein>
<dbReference type="AlphaFoldDB" id="A0AAD1HGC4"/>
<keyword evidence="2 3" id="KW-0472">Membrane</keyword>
<keyword evidence="3" id="KW-1133">Transmembrane helix</keyword>
<dbReference type="KEGG" id="mmor:MMOR_58810"/>
<dbReference type="PANTHER" id="PTHR37042:SF4">
    <property type="entry name" value="OUTER MEMBRANE PROTEIN RV1973"/>
    <property type="match status" value="1"/>
</dbReference>
<organism evidence="4 5">
    <name type="scientific">Mycolicibacterium moriokaense</name>
    <dbReference type="NCBI Taxonomy" id="39691"/>
    <lineage>
        <taxon>Bacteria</taxon>
        <taxon>Bacillati</taxon>
        <taxon>Actinomycetota</taxon>
        <taxon>Actinomycetes</taxon>
        <taxon>Mycobacteriales</taxon>
        <taxon>Mycobacteriaceae</taxon>
        <taxon>Mycolicibacterium</taxon>
    </lineage>
</organism>
<evidence type="ECO:0000313" key="5">
    <source>
        <dbReference type="Proteomes" id="UP000466681"/>
    </source>
</evidence>
<gene>
    <name evidence="4" type="ORF">MMOR_58810</name>
</gene>
<comment type="subcellular location">
    <subcellularLocation>
        <location evidence="1">Membrane</location>
    </subcellularLocation>
</comment>
<name>A0AAD1HGC4_9MYCO</name>